<dbReference type="Proteomes" id="UP000623467">
    <property type="component" value="Unassembled WGS sequence"/>
</dbReference>
<reference evidence="2" key="1">
    <citation type="submission" date="2020-05" db="EMBL/GenBank/DDBJ databases">
        <title>Mycena genomes resolve the evolution of fungal bioluminescence.</title>
        <authorList>
            <person name="Tsai I.J."/>
        </authorList>
    </citation>
    <scope>NUCLEOTIDE SEQUENCE</scope>
    <source>
        <strain evidence="2">160909Yilan</strain>
    </source>
</reference>
<name>A0A8H6XXM3_9AGAR</name>
<proteinExistence type="predicted"/>
<dbReference type="Pfam" id="PF12937">
    <property type="entry name" value="F-box-like"/>
    <property type="match status" value="1"/>
</dbReference>
<evidence type="ECO:0000313" key="2">
    <source>
        <dbReference type="EMBL" id="KAF7348125.1"/>
    </source>
</evidence>
<dbReference type="EMBL" id="JACAZH010000017">
    <property type="protein sequence ID" value="KAF7348125.1"/>
    <property type="molecule type" value="Genomic_DNA"/>
</dbReference>
<dbReference type="AlphaFoldDB" id="A0A8H6XXM3"/>
<organism evidence="2 3">
    <name type="scientific">Mycena sanguinolenta</name>
    <dbReference type="NCBI Taxonomy" id="230812"/>
    <lineage>
        <taxon>Eukaryota</taxon>
        <taxon>Fungi</taxon>
        <taxon>Dikarya</taxon>
        <taxon>Basidiomycota</taxon>
        <taxon>Agaricomycotina</taxon>
        <taxon>Agaricomycetes</taxon>
        <taxon>Agaricomycetidae</taxon>
        <taxon>Agaricales</taxon>
        <taxon>Marasmiineae</taxon>
        <taxon>Mycenaceae</taxon>
        <taxon>Mycena</taxon>
    </lineage>
</organism>
<dbReference type="OrthoDB" id="3042049at2759"/>
<comment type="caution">
    <text evidence="2">The sequence shown here is derived from an EMBL/GenBank/DDBJ whole genome shotgun (WGS) entry which is preliminary data.</text>
</comment>
<protein>
    <submittedName>
        <fullName evidence="2">F-box domain-containing protein</fullName>
    </submittedName>
</protein>
<dbReference type="InterPro" id="IPR001810">
    <property type="entry name" value="F-box_dom"/>
</dbReference>
<feature type="domain" description="F-box" evidence="1">
    <location>
        <begin position="51"/>
        <end position="105"/>
    </location>
</feature>
<sequence length="501" mass="55472">MSPDNLEMQFEAELCPLGHGLSDLPNPVLKHGDLESNVCSLRIESLAPHKRLPPELLAEIFILCSPTTVVALPPKSDHPLLTLTRVCRAWRELALHIPELWASISVTFTEERKKVEQMTDLAFQWLSRAGNEYPLSITSVCAGTYAATTCGNPALVESFVSMVISHAHHLRHFDLGFPMAALLPLFELPLGTFPRLETMGLRPPLRSKDLDTTQTARWHWPSTSTTAFASAPLVREVKFCPQIISELENNIMDDILARATRPFFVPTFLLPWSQLRVLSFQLPALADVWCTILAECAELREFDAAVWPSLGYQRDLNSAPQICLHHLAVLQLGAHSGGCEELIDRLVAPSLSRLSIIQGRSFPAASLAAFQARSAFSLKFFIPSAPRPEDDVTVLFQQFSEIAVLAISSATTEQFPISFWERLGRGDLLPQLETLVVRPTAAQASVLVDMIASRWEAATEGRIPILDVIFCGVGPVDLAVINEELKRLEKYEAAGHMVSVF</sequence>
<keyword evidence="3" id="KW-1185">Reference proteome</keyword>
<dbReference type="InterPro" id="IPR036047">
    <property type="entry name" value="F-box-like_dom_sf"/>
</dbReference>
<dbReference type="Gene3D" id="1.20.1280.50">
    <property type="match status" value="1"/>
</dbReference>
<evidence type="ECO:0000259" key="1">
    <source>
        <dbReference type="Pfam" id="PF12937"/>
    </source>
</evidence>
<gene>
    <name evidence="2" type="ORF">MSAN_01765300</name>
</gene>
<dbReference type="SUPFAM" id="SSF81383">
    <property type="entry name" value="F-box domain"/>
    <property type="match status" value="1"/>
</dbReference>
<accession>A0A8H6XXM3</accession>
<evidence type="ECO:0000313" key="3">
    <source>
        <dbReference type="Proteomes" id="UP000623467"/>
    </source>
</evidence>